<comment type="caution">
    <text evidence="1">The sequence shown here is derived from an EMBL/GenBank/DDBJ whole genome shotgun (WGS) entry which is preliminary data.</text>
</comment>
<gene>
    <name evidence="1" type="ORF">MUS1_00045</name>
</gene>
<reference evidence="1 2" key="1">
    <citation type="submission" date="2014-01" db="EMBL/GenBank/DDBJ databases">
        <title>Marinomonas ushuaiensis DSM 15871 Genome Sequencing.</title>
        <authorList>
            <person name="Lai Q."/>
            <person name="Shao Z.S."/>
        </authorList>
    </citation>
    <scope>NUCLEOTIDE SEQUENCE [LARGE SCALE GENOMIC DNA]</scope>
    <source>
        <strain evidence="1 2">DSM 15871</strain>
    </source>
</reference>
<dbReference type="Proteomes" id="UP000054058">
    <property type="component" value="Unassembled WGS sequence"/>
</dbReference>
<name>X7E7V8_9GAMM</name>
<dbReference type="EMBL" id="JAMB01000001">
    <property type="protein sequence ID" value="ETX12037.1"/>
    <property type="molecule type" value="Genomic_DNA"/>
</dbReference>
<organism evidence="1 2">
    <name type="scientific">Marinomonas ushuaiensis DSM 15871</name>
    <dbReference type="NCBI Taxonomy" id="1122207"/>
    <lineage>
        <taxon>Bacteria</taxon>
        <taxon>Pseudomonadati</taxon>
        <taxon>Pseudomonadota</taxon>
        <taxon>Gammaproteobacteria</taxon>
        <taxon>Oceanospirillales</taxon>
        <taxon>Oceanospirillaceae</taxon>
        <taxon>Marinomonas</taxon>
    </lineage>
</organism>
<accession>X7E7V8</accession>
<proteinExistence type="predicted"/>
<dbReference type="AlphaFoldDB" id="X7E7V8"/>
<sequence>MSIWPLCSYSAEDMKSEALEEGDKEQSWWHATHETVSKTIGSWSGNIDTFLSGHPSSIMSESQVEIRFGPIFGEESSSGFFDLNAQLKLPNTQDRLRLVIESNGDSLVPESELGESSQKNNVINSALSSSFSAAVRFARADMGADFDAGVRIDFPLDPFLRLRFTQGNDVNVLEWWQKQEVFAYYSDGVGARYGIGLGYKQSPSLQYSTDFGVTWLDKEGLFYVRENFFIRHAVNEKNRMSYQLSFLQSGKSDIQPDSFLYNFLYERLLYKDWLIGQIKPQFTHETENDYDGEASLTLSIAILLGPEYLH</sequence>
<dbReference type="RefSeq" id="WP_245595696.1">
    <property type="nucleotide sequence ID" value="NZ_JAMB01000001.1"/>
</dbReference>
<keyword evidence="2" id="KW-1185">Reference proteome</keyword>
<dbReference type="STRING" id="1122207.MUS1_00045"/>
<dbReference type="PATRIC" id="fig|1122207.3.peg.9"/>
<evidence type="ECO:0000313" key="2">
    <source>
        <dbReference type="Proteomes" id="UP000054058"/>
    </source>
</evidence>
<protein>
    <submittedName>
        <fullName evidence="1">Uncharacterized protein</fullName>
    </submittedName>
</protein>
<evidence type="ECO:0000313" key="1">
    <source>
        <dbReference type="EMBL" id="ETX12037.1"/>
    </source>
</evidence>